<gene>
    <name evidence="1" type="ORF">ACX27_24410</name>
</gene>
<dbReference type="EMBL" id="CP012036">
    <property type="protein sequence ID" value="ALF55257.1"/>
    <property type="molecule type" value="Genomic_DNA"/>
</dbReference>
<dbReference type="KEGG" id="npz:ACX27_24410"/>
<dbReference type="STRING" id="224013.ACX27_24410"/>
<dbReference type="Proteomes" id="UP000062645">
    <property type="component" value="Chromosome"/>
</dbReference>
<dbReference type="PATRIC" id="fig|224013.5.peg.5856"/>
<evidence type="ECO:0000313" key="1">
    <source>
        <dbReference type="EMBL" id="ALF55257.1"/>
    </source>
</evidence>
<dbReference type="OrthoDB" id="488132at2"/>
<name>A0A0M3V6D9_9NOSO</name>
<accession>A0A0M3V6D9</accession>
<dbReference type="RefSeq" id="WP_062296265.1">
    <property type="nucleotide sequence ID" value="NZ_CP012036.1"/>
</dbReference>
<reference evidence="2" key="1">
    <citation type="submission" date="2015-07" db="EMBL/GenBank/DDBJ databases">
        <title>Genome Of Nitrogen-Fixing Cyanobacterium Nostoc piscinale CENA21 From Solimoes/Amazon River Floodplain Sediments And Comparative Genomics To Uncover Biosynthetic Natural Products Potential.</title>
        <authorList>
            <person name="Leao T.F."/>
            <person name="Leao P.N."/>
            <person name="Guimaraes P.I."/>
            <person name="de Melo A.G.C."/>
            <person name="Ramos R.T.J."/>
            <person name="Silva A."/>
            <person name="Fiore M.F."/>
            <person name="Schneider M.P.C."/>
        </authorList>
    </citation>
    <scope>NUCLEOTIDE SEQUENCE [LARGE SCALE GENOMIC DNA]</scope>
    <source>
        <strain evidence="2">CENA21</strain>
    </source>
</reference>
<organism evidence="1 2">
    <name type="scientific">Nostoc piscinale CENA21</name>
    <dbReference type="NCBI Taxonomy" id="224013"/>
    <lineage>
        <taxon>Bacteria</taxon>
        <taxon>Bacillati</taxon>
        <taxon>Cyanobacteriota</taxon>
        <taxon>Cyanophyceae</taxon>
        <taxon>Nostocales</taxon>
        <taxon>Nostocaceae</taxon>
        <taxon>Nostoc</taxon>
    </lineage>
</organism>
<proteinExistence type="predicted"/>
<reference evidence="1 2" key="2">
    <citation type="journal article" date="2016" name="Genome Announc.">
        <title>Draft Genome Sequence of the N2-Fixing Cyanobacterium Nostoc piscinale CENA21, Isolated from the Brazilian Amazon Floodplain.</title>
        <authorList>
            <person name="Leao T."/>
            <person name="Guimaraes P.I."/>
            <person name="de Melo A.G."/>
            <person name="Ramos R.T."/>
            <person name="Leao P.N."/>
            <person name="Silva A."/>
            <person name="Fiore M.F."/>
            <person name="Schneider M.P."/>
        </authorList>
    </citation>
    <scope>NUCLEOTIDE SEQUENCE [LARGE SCALE GENOMIC DNA]</scope>
    <source>
        <strain evidence="1 2">CENA21</strain>
    </source>
</reference>
<keyword evidence="2" id="KW-1185">Reference proteome</keyword>
<evidence type="ECO:0000313" key="2">
    <source>
        <dbReference type="Proteomes" id="UP000062645"/>
    </source>
</evidence>
<sequence>MTHYVCDLYGNTNWDLPIEEVTARTFNTEQEAEQWFKDKCSGNSIEFSGFHDTERYVTNWVSCNGKEVGEITKRPSSNEF</sequence>
<dbReference type="AlphaFoldDB" id="A0A0M3V6D9"/>
<protein>
    <submittedName>
        <fullName evidence="1">Uncharacterized protein</fullName>
    </submittedName>
</protein>